<proteinExistence type="predicted"/>
<protein>
    <submittedName>
        <fullName evidence="4">Uncharacterized protein LOC108742229</fullName>
    </submittedName>
</protein>
<sequence length="143" mass="16285">MLSRKHLLLLLIMVNYDLTSGAVTLEVDVNSNTHPISSYIYGTSFMNDVEFAKEIKLSVDRFGGNAATRYNWKIDATNRASDWFFENLPEDNKYPEKLPDGSTTDLFVEKDKSIGARTMLTISLIGWVPKNRYCIVRTCLCSF</sequence>
<accession>A0A1W4XJ52</accession>
<name>A0A1W4XJ52_AGRPL</name>
<feature type="domain" description="Glycoside hydrolase family 44 catalytic" evidence="2">
    <location>
        <begin position="76"/>
        <end position="132"/>
    </location>
</feature>
<dbReference type="KEGG" id="apln:108742229"/>
<dbReference type="OrthoDB" id="3180848at2759"/>
<evidence type="ECO:0000256" key="1">
    <source>
        <dbReference type="SAM" id="SignalP"/>
    </source>
</evidence>
<evidence type="ECO:0000259" key="2">
    <source>
        <dbReference type="Pfam" id="PF12891"/>
    </source>
</evidence>
<feature type="signal peptide" evidence="1">
    <location>
        <begin position="1"/>
        <end position="21"/>
    </location>
</feature>
<dbReference type="Pfam" id="PF12891">
    <property type="entry name" value="Glyco_hydro_44"/>
    <property type="match status" value="1"/>
</dbReference>
<dbReference type="InterPro" id="IPR024745">
    <property type="entry name" value="GH44_cat"/>
</dbReference>
<evidence type="ECO:0000313" key="4">
    <source>
        <dbReference type="RefSeq" id="XP_018332822.1"/>
    </source>
</evidence>
<keyword evidence="3" id="KW-1185">Reference proteome</keyword>
<evidence type="ECO:0000313" key="3">
    <source>
        <dbReference type="Proteomes" id="UP000192223"/>
    </source>
</evidence>
<dbReference type="AlphaFoldDB" id="A0A1W4XJ52"/>
<dbReference type="GeneID" id="108742229"/>
<dbReference type="RefSeq" id="XP_018332822.1">
    <property type="nucleotide sequence ID" value="XM_018477320.2"/>
</dbReference>
<gene>
    <name evidence="4" type="primary">LOC108742229</name>
</gene>
<organism evidence="3 4">
    <name type="scientific">Agrilus planipennis</name>
    <name type="common">Emerald ash borer</name>
    <name type="synonym">Agrilus marcopoli</name>
    <dbReference type="NCBI Taxonomy" id="224129"/>
    <lineage>
        <taxon>Eukaryota</taxon>
        <taxon>Metazoa</taxon>
        <taxon>Ecdysozoa</taxon>
        <taxon>Arthropoda</taxon>
        <taxon>Hexapoda</taxon>
        <taxon>Insecta</taxon>
        <taxon>Pterygota</taxon>
        <taxon>Neoptera</taxon>
        <taxon>Endopterygota</taxon>
        <taxon>Coleoptera</taxon>
        <taxon>Polyphaga</taxon>
        <taxon>Elateriformia</taxon>
        <taxon>Buprestoidea</taxon>
        <taxon>Buprestidae</taxon>
        <taxon>Agrilinae</taxon>
        <taxon>Agrilus</taxon>
    </lineage>
</organism>
<dbReference type="Proteomes" id="UP000192223">
    <property type="component" value="Unplaced"/>
</dbReference>
<keyword evidence="1" id="KW-0732">Signal</keyword>
<dbReference type="Gene3D" id="3.20.20.80">
    <property type="entry name" value="Glycosidases"/>
    <property type="match status" value="1"/>
</dbReference>
<reference evidence="4" key="1">
    <citation type="submission" date="2025-08" db="UniProtKB">
        <authorList>
            <consortium name="RefSeq"/>
        </authorList>
    </citation>
    <scope>IDENTIFICATION</scope>
    <source>
        <tissue evidence="4">Entire body</tissue>
    </source>
</reference>
<feature type="chain" id="PRO_5010712682" evidence="1">
    <location>
        <begin position="22"/>
        <end position="143"/>
    </location>
</feature>
<dbReference type="InParanoid" id="A0A1W4XJ52"/>